<dbReference type="Gene3D" id="3.90.190.10">
    <property type="entry name" value="Protein tyrosine phosphatase superfamily"/>
    <property type="match status" value="1"/>
</dbReference>
<name>A0A2S7E2V8_9XANT</name>
<dbReference type="Proteomes" id="UP000239939">
    <property type="component" value="Unassembled WGS sequence"/>
</dbReference>
<dbReference type="OrthoDB" id="270335at2"/>
<organism evidence="1 2">
    <name type="scientific">Xanthomonas populi</name>
    <dbReference type="NCBI Taxonomy" id="53414"/>
    <lineage>
        <taxon>Bacteria</taxon>
        <taxon>Pseudomonadati</taxon>
        <taxon>Pseudomonadota</taxon>
        <taxon>Gammaproteobacteria</taxon>
        <taxon>Lysobacterales</taxon>
        <taxon>Lysobacteraceae</taxon>
        <taxon>Xanthomonas</taxon>
    </lineage>
</organism>
<dbReference type="AlphaFoldDB" id="A0A2S7E2V8"/>
<protein>
    <submittedName>
        <fullName evidence="1">Uncharacterized protein</fullName>
    </submittedName>
</protein>
<accession>A0A2S7E2V8</accession>
<dbReference type="EMBL" id="MDEJ01000270">
    <property type="protein sequence ID" value="PPU82009.1"/>
    <property type="molecule type" value="Genomic_DNA"/>
</dbReference>
<keyword evidence="2" id="KW-1185">Reference proteome</keyword>
<evidence type="ECO:0000313" key="2">
    <source>
        <dbReference type="Proteomes" id="UP000239939"/>
    </source>
</evidence>
<sequence>MHGDVLIHCASSNRVGALIALEKGRANGAPRDEAIAIGRAAGMTSLEPLVMRLLDQQSTADSTAAAK</sequence>
<gene>
    <name evidence="1" type="ORF">XpopCFBP1817_20380</name>
</gene>
<comment type="caution">
    <text evidence="1">The sequence shown here is derived from an EMBL/GenBank/DDBJ whole genome shotgun (WGS) entry which is preliminary data.</text>
</comment>
<reference evidence="2" key="1">
    <citation type="submission" date="2016-08" db="EMBL/GenBank/DDBJ databases">
        <authorList>
            <person name="Merda D."/>
            <person name="Briand M."/>
            <person name="Taghouti G."/>
            <person name="Carrere S."/>
            <person name="Gouzy J."/>
            <person name="Portier P."/>
            <person name="Jacques M.-A."/>
            <person name="Fischer-Le Saux M."/>
        </authorList>
    </citation>
    <scope>NUCLEOTIDE SEQUENCE [LARGE SCALE GENOMIC DNA]</scope>
    <source>
        <strain evidence="2">CFBP1817</strain>
    </source>
</reference>
<dbReference type="InterPro" id="IPR029021">
    <property type="entry name" value="Prot-tyrosine_phosphatase-like"/>
</dbReference>
<evidence type="ECO:0000313" key="1">
    <source>
        <dbReference type="EMBL" id="PPU82009.1"/>
    </source>
</evidence>
<proteinExistence type="predicted"/>